<keyword evidence="5" id="KW-1185">Reference proteome</keyword>
<evidence type="ECO:0000313" key="5">
    <source>
        <dbReference type="Proteomes" id="UP000225706"/>
    </source>
</evidence>
<feature type="repeat" description="TPR" evidence="1">
    <location>
        <begin position="154"/>
        <end position="187"/>
    </location>
</feature>
<feature type="repeat" description="TPR" evidence="1">
    <location>
        <begin position="314"/>
        <end position="347"/>
    </location>
</feature>
<evidence type="ECO:0000256" key="2">
    <source>
        <dbReference type="SAM" id="MobiDB-lite"/>
    </source>
</evidence>
<accession>A0A2B4S9I5</accession>
<dbReference type="Pfam" id="PF12770">
    <property type="entry name" value="CHAT"/>
    <property type="match status" value="1"/>
</dbReference>
<feature type="repeat" description="TPR" evidence="1">
    <location>
        <begin position="665"/>
        <end position="698"/>
    </location>
</feature>
<feature type="repeat" description="TPR" evidence="1">
    <location>
        <begin position="514"/>
        <end position="547"/>
    </location>
</feature>
<dbReference type="Pfam" id="PF13181">
    <property type="entry name" value="TPR_8"/>
    <property type="match status" value="2"/>
</dbReference>
<protein>
    <submittedName>
        <fullName evidence="4">Tetratricopeptide repeat protein 28</fullName>
    </submittedName>
</protein>
<evidence type="ECO:0000256" key="1">
    <source>
        <dbReference type="PROSITE-ProRule" id="PRU00339"/>
    </source>
</evidence>
<sequence length="1210" mass="135850">MDAYPRIFNHVFILVEARDMNDTGEVIQAVLIGLIVVSFFLKTCRVLHVGGFCKKCLVFNHNKGVVHRILKWYMAQHLAIFDIYCLTSDDSSVIEYGKRFLDTLHDYGEKSLEGNLLLTLAELCESHGKLVDAEELFQKAAEINNEMGASSEEAFCYERLGIVLHSLGEYVKATVLFENALKIRMQEGDKTGQARNYSNLGAMFQSLGKYMKAKEYLEEALSITKETGDKDIEASSYENLGIVLEGIGEYNKAKEHHEKSLAIKHEIGDQKGKALTYVNLGNVFLSIGENARARECLAKALAMYQKADERKGEATCYGNIGTVLQRLGQYQEAKDYHEKCLKISRDIGNRNGEASSYCNLGNVFLALGENAKARDYFEKAIEIKEQTGDKLGKAKCYGNLGNVFQHLGKYRKAQDYYQKALSIEQEIGNKKGEAACYVSQGNVFQHIGDYAKAKDNYENAIRIQQEIGDINGEANSFEGLGTLLKSVGDYSEAEAYYGKAVAIRRKLGNRRGEASSYLNSGTLFQYQGEYFKAKDHYEKALAIAQEIGARKEEAICKGNLGTVFKHLGEYVKARDYYENALTIHKEMGNRRGDGFFNLGKYRKADENYQKTLLISKLLRYRLGEARSCTRIGSIHRIIGNHLTAKEYFEKAVSISEEIGDRKGLAKEYELLGSLYISLGENIKAKEYLENALAISREIRDGKQEFLTLCRLTMVSILDGAVLDAFACLFTNIQNCEELRGAVGDNDQFKICFAQQCVFPYWILSEMFPLAEDYNQALGILELGRARALTDTLSAQYSLENQTSTGFQSWTSIENVMDKQSNCTCLYISYTPKNLVLWILKGNCVSKTHEREFIDVMQGGLLRTWDEFFAESFRQFGVLSKGSNEDRYSCEDQTKDTSPEGGSFAPFRPVEEDENNEPDPKLSLYYNMIIAPVADFLDEPNIIIVPDRQLYRVPFAALQAKNGKFLSEMFRIRFAPSLTTLKLIQDSPDDYHSQTGALIVGDPEVGEVIYKGRRKVIPPLPCARREAEMIGRLLNIEPLIGQQATRQAVLQKIQSVSLIHFAAHGNPDRGEIALAPLRPIHHTPRDEDFVLSVTDISQVKLRAKLVVLSCCHSAQGQFRTEGVVGIARAFLGSGARSVLVALWALEDTATEQLMKCFYAHLARGSSACESLHQATKWMRRNGFSRVSQWAPFKLIGDDVTLDFGVIFGLKI</sequence>
<feature type="domain" description="CHAT" evidence="3">
    <location>
        <begin position="925"/>
        <end position="1196"/>
    </location>
</feature>
<feature type="repeat" description="TPR" evidence="1">
    <location>
        <begin position="474"/>
        <end position="507"/>
    </location>
</feature>
<feature type="repeat" description="TPR" evidence="1">
    <location>
        <begin position="394"/>
        <end position="427"/>
    </location>
</feature>
<evidence type="ECO:0000313" key="4">
    <source>
        <dbReference type="EMBL" id="PFX26541.1"/>
    </source>
</evidence>
<name>A0A2B4S9I5_STYPI</name>
<dbReference type="EMBL" id="LSMT01000123">
    <property type="protein sequence ID" value="PFX26541.1"/>
    <property type="molecule type" value="Genomic_DNA"/>
</dbReference>
<dbReference type="SMART" id="SM00028">
    <property type="entry name" value="TPR"/>
    <property type="match status" value="14"/>
</dbReference>
<organism evidence="4 5">
    <name type="scientific">Stylophora pistillata</name>
    <name type="common">Smooth cauliflower coral</name>
    <dbReference type="NCBI Taxonomy" id="50429"/>
    <lineage>
        <taxon>Eukaryota</taxon>
        <taxon>Metazoa</taxon>
        <taxon>Cnidaria</taxon>
        <taxon>Anthozoa</taxon>
        <taxon>Hexacorallia</taxon>
        <taxon>Scleractinia</taxon>
        <taxon>Astrocoeniina</taxon>
        <taxon>Pocilloporidae</taxon>
        <taxon>Stylophora</taxon>
    </lineage>
</organism>
<gene>
    <name evidence="4" type="primary">Ttc28</name>
    <name evidence="4" type="ORF">AWC38_SpisGene8765</name>
</gene>
<dbReference type="PROSITE" id="PS50005">
    <property type="entry name" value="TPR"/>
    <property type="match status" value="12"/>
</dbReference>
<proteinExistence type="predicted"/>
<feature type="repeat" description="TPR" evidence="1">
    <location>
        <begin position="234"/>
        <end position="267"/>
    </location>
</feature>
<dbReference type="AlphaFoldDB" id="A0A2B4S9I5"/>
<feature type="compositionally biased region" description="Basic and acidic residues" evidence="2">
    <location>
        <begin position="883"/>
        <end position="897"/>
    </location>
</feature>
<dbReference type="PROSITE" id="PS50293">
    <property type="entry name" value="TPR_REGION"/>
    <property type="match status" value="2"/>
</dbReference>
<feature type="region of interest" description="Disordered" evidence="2">
    <location>
        <begin position="883"/>
        <end position="918"/>
    </location>
</feature>
<feature type="repeat" description="TPR" evidence="1">
    <location>
        <begin position="194"/>
        <end position="227"/>
    </location>
</feature>
<dbReference type="PANTHER" id="PTHR10098">
    <property type="entry name" value="RAPSYN-RELATED"/>
    <property type="match status" value="1"/>
</dbReference>
<feature type="repeat" description="TPR" evidence="1">
    <location>
        <begin position="434"/>
        <end position="467"/>
    </location>
</feature>
<comment type="caution">
    <text evidence="4">The sequence shown here is derived from an EMBL/GenBank/DDBJ whole genome shotgun (WGS) entry which is preliminary data.</text>
</comment>
<dbReference type="SUPFAM" id="SSF48452">
    <property type="entry name" value="TPR-like"/>
    <property type="match status" value="4"/>
</dbReference>
<dbReference type="Proteomes" id="UP000225706">
    <property type="component" value="Unassembled WGS sequence"/>
</dbReference>
<feature type="repeat" description="TPR" evidence="1">
    <location>
        <begin position="554"/>
        <end position="587"/>
    </location>
</feature>
<feature type="repeat" description="TPR" evidence="1">
    <location>
        <begin position="354"/>
        <end position="387"/>
    </location>
</feature>
<dbReference type="PANTHER" id="PTHR10098:SF108">
    <property type="entry name" value="TETRATRICOPEPTIDE REPEAT PROTEIN 28"/>
    <property type="match status" value="1"/>
</dbReference>
<evidence type="ECO:0000259" key="3">
    <source>
        <dbReference type="Pfam" id="PF12770"/>
    </source>
</evidence>
<dbReference type="InterPro" id="IPR024983">
    <property type="entry name" value="CHAT_dom"/>
</dbReference>
<feature type="repeat" description="TPR" evidence="1">
    <location>
        <begin position="274"/>
        <end position="307"/>
    </location>
</feature>
<reference evidence="5" key="1">
    <citation type="journal article" date="2017" name="bioRxiv">
        <title>Comparative analysis of the genomes of Stylophora pistillata and Acropora digitifera provides evidence for extensive differences between species of corals.</title>
        <authorList>
            <person name="Voolstra C.R."/>
            <person name="Li Y."/>
            <person name="Liew Y.J."/>
            <person name="Baumgarten S."/>
            <person name="Zoccola D."/>
            <person name="Flot J.-F."/>
            <person name="Tambutte S."/>
            <person name="Allemand D."/>
            <person name="Aranda M."/>
        </authorList>
    </citation>
    <scope>NUCLEOTIDE SEQUENCE [LARGE SCALE GENOMIC DNA]</scope>
</reference>
<dbReference type="Pfam" id="PF13424">
    <property type="entry name" value="TPR_12"/>
    <property type="match status" value="5"/>
</dbReference>
<dbReference type="Gene3D" id="1.25.40.10">
    <property type="entry name" value="Tetratricopeptide repeat domain"/>
    <property type="match status" value="4"/>
</dbReference>
<dbReference type="InterPro" id="IPR019734">
    <property type="entry name" value="TPR_rpt"/>
</dbReference>
<dbReference type="InterPro" id="IPR011990">
    <property type="entry name" value="TPR-like_helical_dom_sf"/>
</dbReference>
<dbReference type="OrthoDB" id="286233at2759"/>
<keyword evidence="1" id="KW-0802">TPR repeat</keyword>